<name>A0ABW1UR33_9LACO</name>
<dbReference type="Gene3D" id="3.40.50.150">
    <property type="entry name" value="Vaccinia Virus protein VP39"/>
    <property type="match status" value="1"/>
</dbReference>
<evidence type="ECO:0000313" key="4">
    <source>
        <dbReference type="Proteomes" id="UP001596310"/>
    </source>
</evidence>
<keyword evidence="3" id="KW-0489">Methyltransferase</keyword>
<evidence type="ECO:0000313" key="3">
    <source>
        <dbReference type="EMBL" id="MFC6315478.1"/>
    </source>
</evidence>
<dbReference type="EMBL" id="JBHSSM010000018">
    <property type="protein sequence ID" value="MFC6315478.1"/>
    <property type="molecule type" value="Genomic_DNA"/>
</dbReference>
<dbReference type="InterPro" id="IPR041698">
    <property type="entry name" value="Methyltransf_25"/>
</dbReference>
<accession>A0ABW1UR33</accession>
<sequence length="247" mass="27788">MFKEYGALSTQVYQITKPIGRALNGDLAFYAQQLADCCGRILEAGVGTGRMLIPLLQKGLQVDGIDLSTEMLDQCRENLQAAGLTADLFHQDLTHLQLDRTYQAIIMPTGSFDLLPKAQILSVLQGFYQHLAPDGFLLFDTALPSDFKPGEVTVDSFPLDQQRGILFTSTSEQFDWHHQKVSYSHRYELLDQGQVVQSELSHFVLYWYGPTEMRLLLEKAGFQTITQQTGYGQDPTSDLLTFRAQRA</sequence>
<evidence type="ECO:0000259" key="2">
    <source>
        <dbReference type="Pfam" id="PF13649"/>
    </source>
</evidence>
<keyword evidence="1 3" id="KW-0808">Transferase</keyword>
<protein>
    <submittedName>
        <fullName evidence="3">Class I SAM-dependent methyltransferase</fullName>
        <ecNumber evidence="3">2.1.-.-</ecNumber>
    </submittedName>
</protein>
<dbReference type="GO" id="GO:0008168">
    <property type="term" value="F:methyltransferase activity"/>
    <property type="evidence" value="ECO:0007669"/>
    <property type="project" value="UniProtKB-KW"/>
</dbReference>
<proteinExistence type="predicted"/>
<dbReference type="InterPro" id="IPR029063">
    <property type="entry name" value="SAM-dependent_MTases_sf"/>
</dbReference>
<evidence type="ECO:0000256" key="1">
    <source>
        <dbReference type="ARBA" id="ARBA00022679"/>
    </source>
</evidence>
<dbReference type="Gene3D" id="2.20.25.110">
    <property type="entry name" value="S-adenosyl-L-methionine-dependent methyltransferases"/>
    <property type="match status" value="1"/>
</dbReference>
<dbReference type="PANTHER" id="PTHR43861">
    <property type="entry name" value="TRANS-ACONITATE 2-METHYLTRANSFERASE-RELATED"/>
    <property type="match status" value="1"/>
</dbReference>
<gene>
    <name evidence="3" type="ORF">ACFQHW_07875</name>
</gene>
<reference evidence="4" key="1">
    <citation type="journal article" date="2019" name="Int. J. Syst. Evol. Microbiol.">
        <title>The Global Catalogue of Microorganisms (GCM) 10K type strain sequencing project: providing services to taxonomists for standard genome sequencing and annotation.</title>
        <authorList>
            <consortium name="The Broad Institute Genomics Platform"/>
            <consortium name="The Broad Institute Genome Sequencing Center for Infectious Disease"/>
            <person name="Wu L."/>
            <person name="Ma J."/>
        </authorList>
    </citation>
    <scope>NUCLEOTIDE SEQUENCE [LARGE SCALE GENOMIC DNA]</scope>
    <source>
        <strain evidence="4">CCM 8897</strain>
    </source>
</reference>
<comment type="caution">
    <text evidence="3">The sequence shown here is derived from an EMBL/GenBank/DDBJ whole genome shotgun (WGS) entry which is preliminary data.</text>
</comment>
<organism evidence="3 4">
    <name type="scientific">Lapidilactobacillus achengensis</name>
    <dbReference type="NCBI Taxonomy" id="2486000"/>
    <lineage>
        <taxon>Bacteria</taxon>
        <taxon>Bacillati</taxon>
        <taxon>Bacillota</taxon>
        <taxon>Bacilli</taxon>
        <taxon>Lactobacillales</taxon>
        <taxon>Lactobacillaceae</taxon>
        <taxon>Lapidilactobacillus</taxon>
    </lineage>
</organism>
<dbReference type="Pfam" id="PF13649">
    <property type="entry name" value="Methyltransf_25"/>
    <property type="match status" value="1"/>
</dbReference>
<dbReference type="EC" id="2.1.-.-" evidence="3"/>
<dbReference type="SUPFAM" id="SSF53335">
    <property type="entry name" value="S-adenosyl-L-methionine-dependent methyltransferases"/>
    <property type="match status" value="1"/>
</dbReference>
<dbReference type="CDD" id="cd02440">
    <property type="entry name" value="AdoMet_MTases"/>
    <property type="match status" value="1"/>
</dbReference>
<dbReference type="GO" id="GO:0032259">
    <property type="term" value="P:methylation"/>
    <property type="evidence" value="ECO:0007669"/>
    <property type="project" value="UniProtKB-KW"/>
</dbReference>
<dbReference type="Proteomes" id="UP001596310">
    <property type="component" value="Unassembled WGS sequence"/>
</dbReference>
<keyword evidence="4" id="KW-1185">Reference proteome</keyword>
<dbReference type="RefSeq" id="WP_125598668.1">
    <property type="nucleotide sequence ID" value="NZ_JBHSSM010000018.1"/>
</dbReference>
<feature type="domain" description="Methyltransferase" evidence="2">
    <location>
        <begin position="41"/>
        <end position="135"/>
    </location>
</feature>